<dbReference type="EMBL" id="JBHLUD010000014">
    <property type="protein sequence ID" value="MFC0547753.1"/>
    <property type="molecule type" value="Genomic_DNA"/>
</dbReference>
<protein>
    <submittedName>
        <fullName evidence="8">Precorrin-4 C(11)-methyltransferase</fullName>
        <ecNumber evidence="8">2.1.1.133</ecNumber>
    </submittedName>
</protein>
<keyword evidence="3 8" id="KW-0489">Methyltransferase</keyword>
<dbReference type="InterPro" id="IPR050161">
    <property type="entry name" value="Siro_Cobalamin_biosynth"/>
</dbReference>
<evidence type="ECO:0000259" key="7">
    <source>
        <dbReference type="Pfam" id="PF00590"/>
    </source>
</evidence>
<dbReference type="GO" id="GO:0032259">
    <property type="term" value="P:methylation"/>
    <property type="evidence" value="ECO:0007669"/>
    <property type="project" value="UniProtKB-KW"/>
</dbReference>
<evidence type="ECO:0000256" key="5">
    <source>
        <dbReference type="ARBA" id="ARBA00022691"/>
    </source>
</evidence>
<evidence type="ECO:0000256" key="3">
    <source>
        <dbReference type="ARBA" id="ARBA00022603"/>
    </source>
</evidence>
<dbReference type="NCBIfam" id="TIGR01465">
    <property type="entry name" value="cobM_cbiF"/>
    <property type="match status" value="1"/>
</dbReference>
<dbReference type="SUPFAM" id="SSF53790">
    <property type="entry name" value="Tetrapyrrole methylase"/>
    <property type="match status" value="1"/>
</dbReference>
<keyword evidence="9" id="KW-1185">Reference proteome</keyword>
<evidence type="ECO:0000256" key="2">
    <source>
        <dbReference type="ARBA" id="ARBA00022573"/>
    </source>
</evidence>
<comment type="similarity">
    <text evidence="1">Belongs to the precorrin methyltransferase family.</text>
</comment>
<reference evidence="8 9" key="1">
    <citation type="submission" date="2024-09" db="EMBL/GenBank/DDBJ databases">
        <authorList>
            <person name="Sun Q."/>
            <person name="Mori K."/>
        </authorList>
    </citation>
    <scope>NUCLEOTIDE SEQUENCE [LARGE SCALE GENOMIC DNA]</scope>
    <source>
        <strain evidence="8 9">TBRC 1432</strain>
    </source>
</reference>
<dbReference type="Proteomes" id="UP001589810">
    <property type="component" value="Unassembled WGS sequence"/>
</dbReference>
<evidence type="ECO:0000256" key="4">
    <source>
        <dbReference type="ARBA" id="ARBA00022679"/>
    </source>
</evidence>
<evidence type="ECO:0000313" key="8">
    <source>
        <dbReference type="EMBL" id="MFC0547753.1"/>
    </source>
</evidence>
<sequence length="278" mass="29312">MIPPGLISFVGAGPGAADLMTFRGADRLARADVVVWASSLVPAEVLDHANPAAVRHDSAGMTLEDVLEVYAAHPDAAIVRLHSGDPTVYGAIGEQIEWCRRSGRPYEIVPGVGSLGAAAAAVGCELTSPTVSQSIVLTRLAGGRTAASMPDGETVASFASHRTTMAVYLSAQRPEQLQAELLADGNGYAAETPAVVVAKATWPDERIIKTTVGELAAELRASGIRTAALVLVGEALRDDREVQRTRLYDPAYSHGCRRRSAEGSTEGRPIPVEKRRLP</sequence>
<organism evidence="8 9">
    <name type="scientific">Kutzneria chonburiensis</name>
    <dbReference type="NCBI Taxonomy" id="1483604"/>
    <lineage>
        <taxon>Bacteria</taxon>
        <taxon>Bacillati</taxon>
        <taxon>Actinomycetota</taxon>
        <taxon>Actinomycetes</taxon>
        <taxon>Pseudonocardiales</taxon>
        <taxon>Pseudonocardiaceae</taxon>
        <taxon>Kutzneria</taxon>
    </lineage>
</organism>
<evidence type="ECO:0000256" key="1">
    <source>
        <dbReference type="ARBA" id="ARBA00005879"/>
    </source>
</evidence>
<dbReference type="CDD" id="cd11641">
    <property type="entry name" value="Precorrin-4_C11-MT"/>
    <property type="match status" value="1"/>
</dbReference>
<dbReference type="InterPro" id="IPR006362">
    <property type="entry name" value="Cbl_synth_CobM/CibF"/>
</dbReference>
<dbReference type="InterPro" id="IPR014776">
    <property type="entry name" value="4pyrrole_Mease_sub2"/>
</dbReference>
<dbReference type="InterPro" id="IPR035996">
    <property type="entry name" value="4pyrrol_Methylase_sf"/>
</dbReference>
<accession>A0ABV6N5E2</accession>
<feature type="domain" description="Tetrapyrrole methylase" evidence="7">
    <location>
        <begin position="7"/>
        <end position="216"/>
    </location>
</feature>
<dbReference type="RefSeq" id="WP_273938392.1">
    <property type="nucleotide sequence ID" value="NZ_CP097263.1"/>
</dbReference>
<name>A0ABV6N5E2_9PSEU</name>
<keyword evidence="2" id="KW-0169">Cobalamin biosynthesis</keyword>
<feature type="region of interest" description="Disordered" evidence="6">
    <location>
        <begin position="253"/>
        <end position="278"/>
    </location>
</feature>
<dbReference type="PANTHER" id="PTHR45790:SF4">
    <property type="entry name" value="COBALT-PRECORRIN-4 C(11)-METHYLTRANSFERASE"/>
    <property type="match status" value="1"/>
</dbReference>
<dbReference type="InterPro" id="IPR000878">
    <property type="entry name" value="4pyrrol_Mease"/>
</dbReference>
<proteinExistence type="inferred from homology"/>
<comment type="caution">
    <text evidence="8">The sequence shown here is derived from an EMBL/GenBank/DDBJ whole genome shotgun (WGS) entry which is preliminary data.</text>
</comment>
<evidence type="ECO:0000256" key="6">
    <source>
        <dbReference type="SAM" id="MobiDB-lite"/>
    </source>
</evidence>
<dbReference type="Pfam" id="PF00590">
    <property type="entry name" value="TP_methylase"/>
    <property type="match status" value="1"/>
</dbReference>
<evidence type="ECO:0000313" key="9">
    <source>
        <dbReference type="Proteomes" id="UP001589810"/>
    </source>
</evidence>
<keyword evidence="5" id="KW-0949">S-adenosyl-L-methionine</keyword>
<dbReference type="InterPro" id="IPR014777">
    <property type="entry name" value="4pyrrole_Mease_sub1"/>
</dbReference>
<dbReference type="Gene3D" id="3.30.950.10">
    <property type="entry name" value="Methyltransferase, Cobalt-precorrin-4 Transmethylase, Domain 2"/>
    <property type="match status" value="1"/>
</dbReference>
<dbReference type="Gene3D" id="3.40.1010.10">
    <property type="entry name" value="Cobalt-precorrin-4 Transmethylase, Domain 1"/>
    <property type="match status" value="1"/>
</dbReference>
<dbReference type="EC" id="2.1.1.133" evidence="8"/>
<keyword evidence="4 8" id="KW-0808">Transferase</keyword>
<gene>
    <name evidence="8" type="primary">cobM</name>
    <name evidence="8" type="ORF">ACFFH7_40030</name>
</gene>
<dbReference type="GO" id="GO:0046026">
    <property type="term" value="F:precorrin-4 C11-methyltransferase activity"/>
    <property type="evidence" value="ECO:0007669"/>
    <property type="project" value="UniProtKB-EC"/>
</dbReference>
<dbReference type="PANTHER" id="PTHR45790">
    <property type="entry name" value="SIROHEME SYNTHASE-RELATED"/>
    <property type="match status" value="1"/>
</dbReference>